<evidence type="ECO:0000313" key="2">
    <source>
        <dbReference type="EMBL" id="KAH9367186.1"/>
    </source>
</evidence>
<feature type="region of interest" description="Disordered" evidence="1">
    <location>
        <begin position="150"/>
        <end position="171"/>
    </location>
</feature>
<proteinExistence type="predicted"/>
<organism evidence="2 3">
    <name type="scientific">Haemaphysalis longicornis</name>
    <name type="common">Bush tick</name>
    <dbReference type="NCBI Taxonomy" id="44386"/>
    <lineage>
        <taxon>Eukaryota</taxon>
        <taxon>Metazoa</taxon>
        <taxon>Ecdysozoa</taxon>
        <taxon>Arthropoda</taxon>
        <taxon>Chelicerata</taxon>
        <taxon>Arachnida</taxon>
        <taxon>Acari</taxon>
        <taxon>Parasitiformes</taxon>
        <taxon>Ixodida</taxon>
        <taxon>Ixodoidea</taxon>
        <taxon>Ixodidae</taxon>
        <taxon>Haemaphysalinae</taxon>
        <taxon>Haemaphysalis</taxon>
    </lineage>
</organism>
<dbReference type="EMBL" id="JABSTR010000004">
    <property type="protein sequence ID" value="KAH9367186.1"/>
    <property type="molecule type" value="Genomic_DNA"/>
</dbReference>
<sequence length="385" mass="40387">MAHHGRKLDAGGSDNLRATVRAEWVARGAVAAGGRRWFLEEVLGPAGNGGPSANGSTERRELPALIGSGGAHCPEEDGGHVTCPRAGREPALYVGCAQPFAGCTVAEQDEVVTGTDCSALTGDHVRALPHTVYFEHHYSGRVHTEKAEAAAGRGRGRVRKRGQPSTPGLLGTLQAACGREPCLRRYAGTDGGSSIIIAATGHLAPTGPAPGTPRRLPHRRQPHRCCAGPPGSPPHTAVAGARAPLEPVGQPPDAAEPGMVGGAGHAACVVPCSDERRAPPIIIIIAPPPPSSIVVGRRSSHLTLPSQTPETDKTSEPTPKRRVLGPAKRTKISYILARLDQHDERLTAVEARLTTIERTGQAMQGNMQAMQATLLQIQTFLITRK</sequence>
<evidence type="ECO:0000313" key="3">
    <source>
        <dbReference type="Proteomes" id="UP000821853"/>
    </source>
</evidence>
<dbReference type="AlphaFoldDB" id="A0A9J6FVB4"/>
<feature type="region of interest" description="Disordered" evidence="1">
    <location>
        <begin position="202"/>
        <end position="222"/>
    </location>
</feature>
<evidence type="ECO:0000256" key="1">
    <source>
        <dbReference type="SAM" id="MobiDB-lite"/>
    </source>
</evidence>
<gene>
    <name evidence="2" type="ORF">HPB48_017272</name>
</gene>
<accession>A0A9J6FVB4</accession>
<reference evidence="2 3" key="1">
    <citation type="journal article" date="2020" name="Cell">
        <title>Large-Scale Comparative Analyses of Tick Genomes Elucidate Their Genetic Diversity and Vector Capacities.</title>
        <authorList>
            <consortium name="Tick Genome and Microbiome Consortium (TIGMIC)"/>
            <person name="Jia N."/>
            <person name="Wang J."/>
            <person name="Shi W."/>
            <person name="Du L."/>
            <person name="Sun Y."/>
            <person name="Zhan W."/>
            <person name="Jiang J.F."/>
            <person name="Wang Q."/>
            <person name="Zhang B."/>
            <person name="Ji P."/>
            <person name="Bell-Sakyi L."/>
            <person name="Cui X.M."/>
            <person name="Yuan T.T."/>
            <person name="Jiang B.G."/>
            <person name="Yang W.F."/>
            <person name="Lam T.T."/>
            <person name="Chang Q.C."/>
            <person name="Ding S.J."/>
            <person name="Wang X.J."/>
            <person name="Zhu J.G."/>
            <person name="Ruan X.D."/>
            <person name="Zhao L."/>
            <person name="Wei J.T."/>
            <person name="Ye R.Z."/>
            <person name="Que T.C."/>
            <person name="Du C.H."/>
            <person name="Zhou Y.H."/>
            <person name="Cheng J.X."/>
            <person name="Dai P.F."/>
            <person name="Guo W.B."/>
            <person name="Han X.H."/>
            <person name="Huang E.J."/>
            <person name="Li L.F."/>
            <person name="Wei W."/>
            <person name="Gao Y.C."/>
            <person name="Liu J.Z."/>
            <person name="Shao H.Z."/>
            <person name="Wang X."/>
            <person name="Wang C.C."/>
            <person name="Yang T.C."/>
            <person name="Huo Q.B."/>
            <person name="Li W."/>
            <person name="Chen H.Y."/>
            <person name="Chen S.E."/>
            <person name="Zhou L.G."/>
            <person name="Ni X.B."/>
            <person name="Tian J.H."/>
            <person name="Sheng Y."/>
            <person name="Liu T."/>
            <person name="Pan Y.S."/>
            <person name="Xia L.Y."/>
            <person name="Li J."/>
            <person name="Zhao F."/>
            <person name="Cao W.C."/>
        </authorList>
    </citation>
    <scope>NUCLEOTIDE SEQUENCE [LARGE SCALE GENOMIC DNA]</scope>
    <source>
        <strain evidence="2">HaeL-2018</strain>
    </source>
</reference>
<feature type="region of interest" description="Disordered" evidence="1">
    <location>
        <begin position="300"/>
        <end position="322"/>
    </location>
</feature>
<dbReference type="VEuPathDB" id="VectorBase:HLOH_059170"/>
<feature type="compositionally biased region" description="Basic and acidic residues" evidence="1">
    <location>
        <begin position="310"/>
        <end position="319"/>
    </location>
</feature>
<keyword evidence="3" id="KW-1185">Reference proteome</keyword>
<protein>
    <submittedName>
        <fullName evidence="2">Uncharacterized protein</fullName>
    </submittedName>
</protein>
<comment type="caution">
    <text evidence="2">The sequence shown here is derived from an EMBL/GenBank/DDBJ whole genome shotgun (WGS) entry which is preliminary data.</text>
</comment>
<dbReference type="Proteomes" id="UP000821853">
    <property type="component" value="Chromosome 2"/>
</dbReference>
<name>A0A9J6FVB4_HAELO</name>